<name>A0A6G1KYA1_9PEZI</name>
<keyword evidence="1" id="KW-0472">Membrane</keyword>
<feature type="transmembrane region" description="Helical" evidence="1">
    <location>
        <begin position="213"/>
        <end position="236"/>
    </location>
</feature>
<feature type="transmembrane region" description="Helical" evidence="1">
    <location>
        <begin position="304"/>
        <end position="329"/>
    </location>
</feature>
<organism evidence="2 3">
    <name type="scientific">Teratosphaeria nubilosa</name>
    <dbReference type="NCBI Taxonomy" id="161662"/>
    <lineage>
        <taxon>Eukaryota</taxon>
        <taxon>Fungi</taxon>
        <taxon>Dikarya</taxon>
        <taxon>Ascomycota</taxon>
        <taxon>Pezizomycotina</taxon>
        <taxon>Dothideomycetes</taxon>
        <taxon>Dothideomycetidae</taxon>
        <taxon>Mycosphaerellales</taxon>
        <taxon>Teratosphaeriaceae</taxon>
        <taxon>Teratosphaeria</taxon>
    </lineage>
</organism>
<evidence type="ECO:0000313" key="2">
    <source>
        <dbReference type="EMBL" id="KAF2765605.1"/>
    </source>
</evidence>
<feature type="transmembrane region" description="Helical" evidence="1">
    <location>
        <begin position="272"/>
        <end position="292"/>
    </location>
</feature>
<gene>
    <name evidence="2" type="ORF">EJ03DRAFT_205931</name>
</gene>
<dbReference type="AlphaFoldDB" id="A0A6G1KYA1"/>
<feature type="transmembrane region" description="Helical" evidence="1">
    <location>
        <begin position="68"/>
        <end position="95"/>
    </location>
</feature>
<proteinExistence type="predicted"/>
<feature type="transmembrane region" description="Helical" evidence="1">
    <location>
        <begin position="135"/>
        <end position="154"/>
    </location>
</feature>
<dbReference type="PANTHER" id="PTHR34391">
    <property type="entry name" value="UPF0658 GOLGI APPARATUS MEMBRANE PROTEIN C1952.10C-RELATED"/>
    <property type="match status" value="1"/>
</dbReference>
<keyword evidence="1" id="KW-1133">Transmembrane helix</keyword>
<feature type="transmembrane region" description="Helical" evidence="1">
    <location>
        <begin position="107"/>
        <end position="129"/>
    </location>
</feature>
<dbReference type="OrthoDB" id="10636493at2759"/>
<dbReference type="GO" id="GO:0005794">
    <property type="term" value="C:Golgi apparatus"/>
    <property type="evidence" value="ECO:0007669"/>
    <property type="project" value="TreeGrafter"/>
</dbReference>
<dbReference type="InterPro" id="IPR040410">
    <property type="entry name" value="UPF0658_Golgi"/>
</dbReference>
<sequence length="369" mass="38698">MNPPDSPDIPLQQLRPYRYYSRVRVSSDHARDAQVLLPKRRTRPSSIPTSLSSNVPSQLKWVSAVAPWSAILVAALALQAVLVIVLGSYIAAAFCDARTGMDCRTGPAAVLLGITSVEAVYLLLLAVYAVRGRNLVLILGLCANAAAMLGFVVLERVGVAKLAGVGASAALSAVVGVGVLVAWGVAWKVGGEFEWDICQNIPMADVKSRREHLIYASYIALLHLNLFLLLPNWTHLLTTSGSASPSQIIGILGLTLTPFHLALAGISAKREVLPGQIAALVLFAVEIGMLGYEIRRMSGGAVGGLETAWLVLVMGVLGATVEVGGFGIWGRGGGLGGRLGGAASSRGGYGRLGRYGLARRRSGEVDNVG</sequence>
<feature type="transmembrane region" description="Helical" evidence="1">
    <location>
        <begin position="248"/>
        <end position="266"/>
    </location>
</feature>
<keyword evidence="1" id="KW-0812">Transmembrane</keyword>
<accession>A0A6G1KYA1</accession>
<dbReference type="PANTHER" id="PTHR34391:SF2">
    <property type="entry name" value="TRP C-TERMINAL DOMAIN-CONTAINING PROTEIN"/>
    <property type="match status" value="1"/>
</dbReference>
<evidence type="ECO:0000256" key="1">
    <source>
        <dbReference type="SAM" id="Phobius"/>
    </source>
</evidence>
<keyword evidence="3" id="KW-1185">Reference proteome</keyword>
<feature type="transmembrane region" description="Helical" evidence="1">
    <location>
        <begin position="166"/>
        <end position="186"/>
    </location>
</feature>
<reference evidence="2" key="1">
    <citation type="journal article" date="2020" name="Stud. Mycol.">
        <title>101 Dothideomycetes genomes: a test case for predicting lifestyles and emergence of pathogens.</title>
        <authorList>
            <person name="Haridas S."/>
            <person name="Albert R."/>
            <person name="Binder M."/>
            <person name="Bloem J."/>
            <person name="Labutti K."/>
            <person name="Salamov A."/>
            <person name="Andreopoulos B."/>
            <person name="Baker S."/>
            <person name="Barry K."/>
            <person name="Bills G."/>
            <person name="Bluhm B."/>
            <person name="Cannon C."/>
            <person name="Castanera R."/>
            <person name="Culley D."/>
            <person name="Daum C."/>
            <person name="Ezra D."/>
            <person name="Gonzalez J."/>
            <person name="Henrissat B."/>
            <person name="Kuo A."/>
            <person name="Liang C."/>
            <person name="Lipzen A."/>
            <person name="Lutzoni F."/>
            <person name="Magnuson J."/>
            <person name="Mondo S."/>
            <person name="Nolan M."/>
            <person name="Ohm R."/>
            <person name="Pangilinan J."/>
            <person name="Park H.-J."/>
            <person name="Ramirez L."/>
            <person name="Alfaro M."/>
            <person name="Sun H."/>
            <person name="Tritt A."/>
            <person name="Yoshinaga Y."/>
            <person name="Zwiers L.-H."/>
            <person name="Turgeon B."/>
            <person name="Goodwin S."/>
            <person name="Spatafora J."/>
            <person name="Crous P."/>
            <person name="Grigoriev I."/>
        </authorList>
    </citation>
    <scope>NUCLEOTIDE SEQUENCE</scope>
    <source>
        <strain evidence="2">CBS 116005</strain>
    </source>
</reference>
<dbReference type="EMBL" id="ML995888">
    <property type="protein sequence ID" value="KAF2765605.1"/>
    <property type="molecule type" value="Genomic_DNA"/>
</dbReference>
<evidence type="ECO:0000313" key="3">
    <source>
        <dbReference type="Proteomes" id="UP000799436"/>
    </source>
</evidence>
<dbReference type="Proteomes" id="UP000799436">
    <property type="component" value="Unassembled WGS sequence"/>
</dbReference>
<protein>
    <submittedName>
        <fullName evidence="2">Uncharacterized protein</fullName>
    </submittedName>
</protein>